<evidence type="ECO:0000313" key="3">
    <source>
        <dbReference type="EMBL" id="KZV92485.1"/>
    </source>
</evidence>
<evidence type="ECO:0000256" key="2">
    <source>
        <dbReference type="SAM" id="Phobius"/>
    </source>
</evidence>
<dbReference type="STRING" id="1314781.A0A165HUL0"/>
<feature type="region of interest" description="Disordered" evidence="1">
    <location>
        <begin position="453"/>
        <end position="492"/>
    </location>
</feature>
<dbReference type="InParanoid" id="A0A165HUL0"/>
<sequence length="786" mass="89365">MTARLGNGLSKEKGRISPLPSYALDRSRAYGEPWTTSVYLPVPPIRGRRLRIVLPVPPRIYRASVTRFGRKRGSAVFAVGLVFVLYLLLTIARGIRGRSRSWSDGIWQDPPTLVFDRPELERIWQWEITAGHYPSTRLIPEEIGLAETPLNPGLPRRSSANEYPPQRAVNTSGARVPTAIQNTVGTGSRRIYLDIASEPPRTAYPPRPVPGSVADLDIIMDNCDFNENKYVRDCLEVLRVGGGLDNEKRVRRGNTDDWKYIYLEQPAEDTTPVSTRRIDRSPDLGSSPHADPSLVPKPGPPELPLRLPKPEAALPYHELSSPCDPDYPRTFHMFWAGPFTDKPYMAILSYLYTQNLGLHLEKAPDNICRPQFWLWINPGPASAVPNPSAYNDMMASLEANPWSKPFLHPRFHDVVQFKLWNTTEQLDGVPEIKNEWRKYEDALFNSGGHVLKAPKKKSTTTTTESDVDSEKAATKDQAPSPTNGGEAAAAEDDLFQRTGSTSQSTYDRMSVILSDMARFVLCHRFGGTYLDADTLLMRDWEELWGWRGAFAYRWSRLPKYNTAVLRMNKGSALGSFLFRTALRNGLDFHPMTVSRYTRDAFLEGLLLRLPDALFDSAWLNTEYYQLDRPAFPYLGSFQEFFDTPPQHAAAPQQLGFEGFFRGAYAYHWHNFWWKAFDPTRNWPDLGQRFIECEKKQRALLHEAQIAEQVRLEAAQKALQHNGKHAPSPSPSPVRAAYEEHLEMKDAEDVSSDKRDLAWATVMKRTFEAYIRGEQPNMYGEWILFPS</sequence>
<keyword evidence="2" id="KW-0812">Transmembrane</keyword>
<dbReference type="SUPFAM" id="SSF53448">
    <property type="entry name" value="Nucleotide-diphospho-sugar transferases"/>
    <property type="match status" value="1"/>
</dbReference>
<dbReference type="Gene3D" id="3.90.550.20">
    <property type="match status" value="1"/>
</dbReference>
<dbReference type="GO" id="GO:0000462">
    <property type="term" value="P:maturation of SSU-rRNA from tricistronic rRNA transcript (SSU-rRNA, 5.8S rRNA, LSU-rRNA)"/>
    <property type="evidence" value="ECO:0007669"/>
    <property type="project" value="TreeGrafter"/>
</dbReference>
<dbReference type="OrthoDB" id="108365at2759"/>
<dbReference type="InterPro" id="IPR051733">
    <property type="entry name" value="WD_repeat_DCAF13/WDSOF1"/>
</dbReference>
<gene>
    <name evidence="3" type="ORF">EXIGLDRAFT_768927</name>
</gene>
<dbReference type="GO" id="GO:0032040">
    <property type="term" value="C:small-subunit processome"/>
    <property type="evidence" value="ECO:0007669"/>
    <property type="project" value="TreeGrafter"/>
</dbReference>
<feature type="transmembrane region" description="Helical" evidence="2">
    <location>
        <begin position="75"/>
        <end position="95"/>
    </location>
</feature>
<dbReference type="Proteomes" id="UP000077266">
    <property type="component" value="Unassembled WGS sequence"/>
</dbReference>
<proteinExistence type="predicted"/>
<keyword evidence="2" id="KW-1133">Transmembrane helix</keyword>
<keyword evidence="4" id="KW-1185">Reference proteome</keyword>
<dbReference type="AlphaFoldDB" id="A0A165HUL0"/>
<protein>
    <recommendedName>
        <fullName evidence="5">Glycosyltransferase family 32 protein</fullName>
    </recommendedName>
</protein>
<organism evidence="3 4">
    <name type="scientific">Exidia glandulosa HHB12029</name>
    <dbReference type="NCBI Taxonomy" id="1314781"/>
    <lineage>
        <taxon>Eukaryota</taxon>
        <taxon>Fungi</taxon>
        <taxon>Dikarya</taxon>
        <taxon>Basidiomycota</taxon>
        <taxon>Agaricomycotina</taxon>
        <taxon>Agaricomycetes</taxon>
        <taxon>Auriculariales</taxon>
        <taxon>Exidiaceae</taxon>
        <taxon>Exidia</taxon>
    </lineage>
</organism>
<reference evidence="3 4" key="1">
    <citation type="journal article" date="2016" name="Mol. Biol. Evol.">
        <title>Comparative Genomics of Early-Diverging Mushroom-Forming Fungi Provides Insights into the Origins of Lignocellulose Decay Capabilities.</title>
        <authorList>
            <person name="Nagy L.G."/>
            <person name="Riley R."/>
            <person name="Tritt A."/>
            <person name="Adam C."/>
            <person name="Daum C."/>
            <person name="Floudas D."/>
            <person name="Sun H."/>
            <person name="Yadav J.S."/>
            <person name="Pangilinan J."/>
            <person name="Larsson K.H."/>
            <person name="Matsuura K."/>
            <person name="Barry K."/>
            <person name="Labutti K."/>
            <person name="Kuo R."/>
            <person name="Ohm R.A."/>
            <person name="Bhattacharya S.S."/>
            <person name="Shirouzu T."/>
            <person name="Yoshinaga Y."/>
            <person name="Martin F.M."/>
            <person name="Grigoriev I.V."/>
            <person name="Hibbett D.S."/>
        </authorList>
    </citation>
    <scope>NUCLEOTIDE SEQUENCE [LARGE SCALE GENOMIC DNA]</scope>
    <source>
        <strain evidence="3 4">HHB12029</strain>
    </source>
</reference>
<accession>A0A165HUL0</accession>
<name>A0A165HUL0_EXIGL</name>
<dbReference type="InterPro" id="IPR029044">
    <property type="entry name" value="Nucleotide-diphossugar_trans"/>
</dbReference>
<evidence type="ECO:0000313" key="4">
    <source>
        <dbReference type="Proteomes" id="UP000077266"/>
    </source>
</evidence>
<dbReference type="PANTHER" id="PTHR22851">
    <property type="entry name" value="U3 SMALL NUCLEOLAR RNA U3 SNORNA ASSOCIATED PROTEIN"/>
    <property type="match status" value="1"/>
</dbReference>
<evidence type="ECO:0008006" key="5">
    <source>
        <dbReference type="Google" id="ProtNLM"/>
    </source>
</evidence>
<keyword evidence="2" id="KW-0472">Membrane</keyword>
<evidence type="ECO:0000256" key="1">
    <source>
        <dbReference type="SAM" id="MobiDB-lite"/>
    </source>
</evidence>
<dbReference type="EMBL" id="KV426007">
    <property type="protein sequence ID" value="KZV92485.1"/>
    <property type="molecule type" value="Genomic_DNA"/>
</dbReference>
<dbReference type="PANTHER" id="PTHR22851:SF1">
    <property type="entry name" value="GLYCOSYLTRANSFERASE FAMILY 32 PROTEIN"/>
    <property type="match status" value="1"/>
</dbReference>
<feature type="region of interest" description="Disordered" evidence="1">
    <location>
        <begin position="269"/>
        <end position="308"/>
    </location>
</feature>